<evidence type="ECO:0000313" key="6">
    <source>
        <dbReference type="Proteomes" id="UP000695000"/>
    </source>
</evidence>
<name>A0ABM1NKD7_NICVS</name>
<dbReference type="InterPro" id="IPR013818">
    <property type="entry name" value="Lipase"/>
</dbReference>
<organism evidence="6 7">
    <name type="scientific">Nicrophorus vespilloides</name>
    <name type="common">Boreal carrion beetle</name>
    <dbReference type="NCBI Taxonomy" id="110193"/>
    <lineage>
        <taxon>Eukaryota</taxon>
        <taxon>Metazoa</taxon>
        <taxon>Ecdysozoa</taxon>
        <taxon>Arthropoda</taxon>
        <taxon>Hexapoda</taxon>
        <taxon>Insecta</taxon>
        <taxon>Pterygota</taxon>
        <taxon>Neoptera</taxon>
        <taxon>Endopterygota</taxon>
        <taxon>Coleoptera</taxon>
        <taxon>Polyphaga</taxon>
        <taxon>Staphyliniformia</taxon>
        <taxon>Silphidae</taxon>
        <taxon>Nicrophorinae</taxon>
        <taxon>Nicrophorus</taxon>
    </lineage>
</organism>
<keyword evidence="6" id="KW-1185">Reference proteome</keyword>
<dbReference type="PRINTS" id="PR00821">
    <property type="entry name" value="TAGLIPASE"/>
</dbReference>
<comment type="subcellular location">
    <subcellularLocation>
        <location evidence="1">Secreted</location>
    </subcellularLocation>
</comment>
<gene>
    <name evidence="7" type="primary">LOC108569995</name>
</gene>
<dbReference type="CDD" id="cd00707">
    <property type="entry name" value="Pancreat_lipase_like"/>
    <property type="match status" value="1"/>
</dbReference>
<dbReference type="PRINTS" id="PR00825">
    <property type="entry name" value="DOLALLERGEN"/>
</dbReference>
<dbReference type="Proteomes" id="UP000695000">
    <property type="component" value="Unplaced"/>
</dbReference>
<dbReference type="InterPro" id="IPR000734">
    <property type="entry name" value="TAG_lipase"/>
</dbReference>
<accession>A0ABM1NKD7</accession>
<dbReference type="RefSeq" id="XP_017787287.1">
    <property type="nucleotide sequence ID" value="XM_017931798.1"/>
</dbReference>
<dbReference type="InterPro" id="IPR029058">
    <property type="entry name" value="AB_hydrolase_fold"/>
</dbReference>
<keyword evidence="3" id="KW-0964">Secreted</keyword>
<evidence type="ECO:0000313" key="7">
    <source>
        <dbReference type="RefSeq" id="XP_017787287.1"/>
    </source>
</evidence>
<dbReference type="PANTHER" id="PTHR11610">
    <property type="entry name" value="LIPASE"/>
    <property type="match status" value="1"/>
</dbReference>
<evidence type="ECO:0000256" key="3">
    <source>
        <dbReference type="ARBA" id="ARBA00022525"/>
    </source>
</evidence>
<dbReference type="InterPro" id="IPR033906">
    <property type="entry name" value="Lipase_N"/>
</dbReference>
<dbReference type="GeneID" id="108569995"/>
<protein>
    <submittedName>
        <fullName evidence="7">Pancreatic triacylglycerol lipase-like</fullName>
    </submittedName>
</protein>
<evidence type="ECO:0000256" key="4">
    <source>
        <dbReference type="RuleBase" id="RU004262"/>
    </source>
</evidence>
<dbReference type="Gene3D" id="3.40.50.1820">
    <property type="entry name" value="alpha/beta hydrolase"/>
    <property type="match status" value="2"/>
</dbReference>
<dbReference type="InterPro" id="IPR002334">
    <property type="entry name" value="Allerg_PlipaseA1"/>
</dbReference>
<feature type="domain" description="Lipase" evidence="5">
    <location>
        <begin position="295"/>
        <end position="571"/>
    </location>
</feature>
<dbReference type="Pfam" id="PF00151">
    <property type="entry name" value="Lipase"/>
    <property type="match status" value="2"/>
</dbReference>
<evidence type="ECO:0000259" key="5">
    <source>
        <dbReference type="Pfam" id="PF00151"/>
    </source>
</evidence>
<proteinExistence type="inferred from homology"/>
<sequence length="574" mass="63302">MFLYTQRNKDEGVEVKLDELTIDTNYFDPSKICFFVSHGYTENYLGSNNVPIRDAILSKHDVNVFLLDWSKFSSLFYTTSVVAVPKIGAVFGNAIENLMEKYGMSYEQIHLCGHSLGAHVVGAIGATMGGNADRIIATDPALPLFWLNDTEKRLDISDAKFVQVIHTNGGLQGFRSSIGHADYFPNGGGMNQPGCGSDLLGNCAHARAHKYYSESILTSRFVAKRCPSYEDFQLNRGCDSESLLGEFFTDKKQYYSDEERTGVDVDGQRFIVMQDESGVVHLVDLHARAAGAVANISDVTVFFYTQTNPTNPIEIKVEQFDGFIKSDLFDSRKDIVFTTHGWGGSHTSKTNIFTKDGILAHYDVNVFVIDWFRPANEFYTVAKLSVPIVGKIMGNFINNLMEKNGIQARQIVIVGQSLGGQLIGSIGSNMKVKPSALVALDPAQPLFFVDDDPDTRLDASDAEFVEVIHTNAGFLGFKSSIGHADYYPNGGGMRQPGCGPDILGTCAHYRAYYYYGEALLTSGFKAHRCDSYEKYQAGNCSENSVSYMGVYPVHNQARGDYYLNTAASEPFALG</sequence>
<evidence type="ECO:0000256" key="2">
    <source>
        <dbReference type="ARBA" id="ARBA00010701"/>
    </source>
</evidence>
<dbReference type="SUPFAM" id="SSF53474">
    <property type="entry name" value="alpha/beta-Hydrolases"/>
    <property type="match status" value="2"/>
</dbReference>
<comment type="similarity">
    <text evidence="2 4">Belongs to the AB hydrolase superfamily. Lipase family.</text>
</comment>
<reference evidence="7" key="1">
    <citation type="submission" date="2025-08" db="UniProtKB">
        <authorList>
            <consortium name="RefSeq"/>
        </authorList>
    </citation>
    <scope>IDENTIFICATION</scope>
    <source>
        <tissue evidence="7">Whole Larva</tissue>
    </source>
</reference>
<dbReference type="PANTHER" id="PTHR11610:SF190">
    <property type="entry name" value="VITELLOGENIN-3-LIKE PROTEIN"/>
    <property type="match status" value="1"/>
</dbReference>
<feature type="domain" description="Lipase" evidence="5">
    <location>
        <begin position="2"/>
        <end position="239"/>
    </location>
</feature>
<evidence type="ECO:0000256" key="1">
    <source>
        <dbReference type="ARBA" id="ARBA00004613"/>
    </source>
</evidence>